<dbReference type="EMBL" id="CP002452">
    <property type="protein sequence ID" value="ADV46364.1"/>
    <property type="molecule type" value="Genomic_DNA"/>
</dbReference>
<proteinExistence type="predicted"/>
<keyword evidence="2" id="KW-1185">Reference proteome</keyword>
<dbReference type="KEGG" id="nsa:Nitsa_1110"/>
<dbReference type="HOGENOM" id="CLU_2437836_0_0_7"/>
<name>E6WXZ0_NITSE</name>
<protein>
    <submittedName>
        <fullName evidence="1">DNA gyrase subunit A</fullName>
    </submittedName>
</protein>
<evidence type="ECO:0000313" key="2">
    <source>
        <dbReference type="Proteomes" id="UP000008633"/>
    </source>
</evidence>
<accession>E6WXZ0</accession>
<reference evidence="1 2" key="1">
    <citation type="journal article" date="2011" name="Stand. Genomic Sci.">
        <title>Complete genome sequence of Nitratifractor salsuginis type strain (E9I37-1).</title>
        <authorList>
            <person name="Anderson I."/>
            <person name="Sikorski J."/>
            <person name="Zeytun A."/>
            <person name="Nolan M."/>
            <person name="Lapidus A."/>
            <person name="Lucas S."/>
            <person name="Hammon N."/>
            <person name="Deshpande S."/>
            <person name="Cheng J.F."/>
            <person name="Tapia R."/>
            <person name="Han C."/>
            <person name="Goodwin L."/>
            <person name="Pitluck S."/>
            <person name="Liolios K."/>
            <person name="Pagani I."/>
            <person name="Ivanova N."/>
            <person name="Huntemann M."/>
            <person name="Mavromatis K."/>
            <person name="Ovchinikova G."/>
            <person name="Pati A."/>
            <person name="Chen A."/>
            <person name="Palaniappan K."/>
            <person name="Land M."/>
            <person name="Hauser L."/>
            <person name="Brambilla E.M."/>
            <person name="Ngatchou-Djao O.D."/>
            <person name="Rohde M."/>
            <person name="Tindall B.J."/>
            <person name="Goker M."/>
            <person name="Detter J.C."/>
            <person name="Woyke T."/>
            <person name="Bristow J."/>
            <person name="Eisen J.A."/>
            <person name="Markowitz V."/>
            <person name="Hugenholtz P."/>
            <person name="Klenk H.P."/>
            <person name="Kyrpides N.C."/>
        </authorList>
    </citation>
    <scope>NUCLEOTIDE SEQUENCE [LARGE SCALE GENOMIC DNA]</scope>
    <source>
        <strain evidence="2">DSM 16511 / JCM 12458 / E9I37-1</strain>
    </source>
</reference>
<reference evidence="2" key="2">
    <citation type="submission" date="2011-01" db="EMBL/GenBank/DDBJ databases">
        <title>The complete genome of Nitratifractor salsuginis DSM 16511.</title>
        <authorList>
            <consortium name="US DOE Joint Genome Institute (JGI-PGF)"/>
            <person name="Lucas S."/>
            <person name="Copeland A."/>
            <person name="Lapidus A."/>
            <person name="Bruce D."/>
            <person name="Goodwin L."/>
            <person name="Pitluck S."/>
            <person name="Kyrpides N."/>
            <person name="Mavromatis K."/>
            <person name="Ivanova N."/>
            <person name="Mikhailova N."/>
            <person name="Zeytun A."/>
            <person name="Detter J.C."/>
            <person name="Tapia R."/>
            <person name="Han C."/>
            <person name="Land M."/>
            <person name="Hauser L."/>
            <person name="Markowitz V."/>
            <person name="Cheng J.-F."/>
            <person name="Hugenholtz P."/>
            <person name="Woyke T."/>
            <person name="Wu D."/>
            <person name="Tindall B."/>
            <person name="Schuetze A."/>
            <person name="Brambilla E."/>
            <person name="Klenk H.-P."/>
            <person name="Eisen J.A."/>
        </authorList>
    </citation>
    <scope>NUCLEOTIDE SEQUENCE [LARGE SCALE GENOMIC DNA]</scope>
    <source>
        <strain evidence="2">DSM 16511 / JCM 12458 / E9I37-1</strain>
    </source>
</reference>
<dbReference type="STRING" id="749222.Nitsa_1110"/>
<organism evidence="1 2">
    <name type="scientific">Nitratifractor salsuginis (strain DSM 16511 / JCM 12458 / E9I37-1)</name>
    <dbReference type="NCBI Taxonomy" id="749222"/>
    <lineage>
        <taxon>Bacteria</taxon>
        <taxon>Pseudomonadati</taxon>
        <taxon>Campylobacterota</taxon>
        <taxon>Epsilonproteobacteria</taxon>
        <taxon>Campylobacterales</taxon>
        <taxon>Sulfurovaceae</taxon>
        <taxon>Nitratifractor</taxon>
    </lineage>
</organism>
<evidence type="ECO:0000313" key="1">
    <source>
        <dbReference type="EMBL" id="ADV46364.1"/>
    </source>
</evidence>
<dbReference type="AlphaFoldDB" id="E6WXZ0"/>
<sequence>MSLLEKAKKAVKEQKKETLSPMEQLLRDPEVKKTARYLVKHMSMTEARNKLNEILEEEGKLPVRKNGKVAKITYIRFKELLPKPRKKKEA</sequence>
<dbReference type="Proteomes" id="UP000008633">
    <property type="component" value="Chromosome"/>
</dbReference>
<gene>
    <name evidence="1" type="ordered locus">Nitsa_1110</name>
</gene>
<dbReference type="RefSeq" id="WP_013554055.1">
    <property type="nucleotide sequence ID" value="NC_014935.1"/>
</dbReference>